<name>A0A1I0NDZ3_9FIRM</name>
<dbReference type="Gene3D" id="3.40.50.1390">
    <property type="entry name" value="Resolvase, N-terminal catalytic domain"/>
    <property type="match status" value="1"/>
</dbReference>
<sequence length="557" mass="64665">MNKNTSTNIIYNADIYVRLSKEDGDVDTGNKYESNSISNQKELIKQFLISYPEIKVHAIREDDGYTGTNFNRPGFQLVLQDVKEKKINCIIVKDLSRVGRNYLKVGQYVQEVFPSMGIRFIAINDNYDSLNSVGVDDDIIVPFKNLLNDAYSRDISVKIRSNLEAKRRKGEYTGAFTSFGYKKSEQDNNELVVDDYAAKVVNDIFIWKLDGINQTGIADKLNSLGIPSPMEYKRVKGSNFQCSFKTNNKAKWCAQTVSRILKNDIYIGTLTQGVRSKPSYRADHLVVKNKKDWIIKENAIEPIIDKMNFIRVQEIMERDTRTAPDETKVYAYAGLLFCGDCKHSMIRKTVPGPNGKKYVYFVCSYNKKTSSCKSHSVKEESLNQAILMSIQKHVGSILDMDTILDELSELDFNKRELAKLDERVLWNDEEIAKCKSLKLSLYEDLREEIIDKDEYMYLKQEYQRRIDEAQGGIKHLHEEISQVFDDKGERKRWVEIFEKHKNLDEVSRKVATQLIDIIYVYEDGRISIRFKFQDKFDTCTRYIEKLQKLLQMKREAI</sequence>
<proteinExistence type="predicted"/>
<evidence type="ECO:0000259" key="2">
    <source>
        <dbReference type="PROSITE" id="PS51737"/>
    </source>
</evidence>
<protein>
    <submittedName>
        <fullName evidence="3">Recombinase zinc beta ribbon domain-containing protein</fullName>
    </submittedName>
</protein>
<dbReference type="PANTHER" id="PTHR30461:SF23">
    <property type="entry name" value="DNA RECOMBINASE-RELATED"/>
    <property type="match status" value="1"/>
</dbReference>
<dbReference type="AlphaFoldDB" id="A0A1I0NDZ3"/>
<dbReference type="Gene3D" id="3.90.1750.20">
    <property type="entry name" value="Putative Large Serine Recombinase, Chain B, Domain 2"/>
    <property type="match status" value="1"/>
</dbReference>
<dbReference type="InterPro" id="IPR011109">
    <property type="entry name" value="DNA_bind_recombinase_dom"/>
</dbReference>
<evidence type="ECO:0000259" key="1">
    <source>
        <dbReference type="PROSITE" id="PS51736"/>
    </source>
</evidence>
<dbReference type="SMART" id="SM00857">
    <property type="entry name" value="Resolvase"/>
    <property type="match status" value="1"/>
</dbReference>
<organism evidence="3 4">
    <name type="scientific">[Clostridium] fimetarium</name>
    <dbReference type="NCBI Taxonomy" id="99656"/>
    <lineage>
        <taxon>Bacteria</taxon>
        <taxon>Bacillati</taxon>
        <taxon>Bacillota</taxon>
        <taxon>Clostridia</taxon>
        <taxon>Lachnospirales</taxon>
        <taxon>Lachnospiraceae</taxon>
    </lineage>
</organism>
<dbReference type="InterPro" id="IPR006119">
    <property type="entry name" value="Resolv_N"/>
</dbReference>
<dbReference type="InterPro" id="IPR036162">
    <property type="entry name" value="Resolvase-like_N_sf"/>
</dbReference>
<dbReference type="InterPro" id="IPR038109">
    <property type="entry name" value="DNA_bind_recomb_sf"/>
</dbReference>
<dbReference type="RefSeq" id="WP_170841295.1">
    <property type="nucleotide sequence ID" value="NZ_FOJI01000003.1"/>
</dbReference>
<dbReference type="Pfam" id="PF07508">
    <property type="entry name" value="Recombinase"/>
    <property type="match status" value="1"/>
</dbReference>
<reference evidence="3 4" key="1">
    <citation type="submission" date="2016-10" db="EMBL/GenBank/DDBJ databases">
        <authorList>
            <person name="de Groot N.N."/>
        </authorList>
    </citation>
    <scope>NUCLEOTIDE SEQUENCE [LARGE SCALE GENOMIC DNA]</scope>
    <source>
        <strain evidence="3 4">DSM 9179</strain>
    </source>
</reference>
<evidence type="ECO:0000313" key="3">
    <source>
        <dbReference type="EMBL" id="SEV99524.1"/>
    </source>
</evidence>
<dbReference type="EMBL" id="FOJI01000003">
    <property type="protein sequence ID" value="SEV99524.1"/>
    <property type="molecule type" value="Genomic_DNA"/>
</dbReference>
<keyword evidence="4" id="KW-1185">Reference proteome</keyword>
<gene>
    <name evidence="3" type="ORF">SAMN05421659_10332</name>
</gene>
<feature type="domain" description="Recombinase" evidence="2">
    <location>
        <begin position="178"/>
        <end position="322"/>
    </location>
</feature>
<dbReference type="Proteomes" id="UP000199701">
    <property type="component" value="Unassembled WGS sequence"/>
</dbReference>
<dbReference type="Pfam" id="PF00239">
    <property type="entry name" value="Resolvase"/>
    <property type="match status" value="1"/>
</dbReference>
<dbReference type="GO" id="GO:0000150">
    <property type="term" value="F:DNA strand exchange activity"/>
    <property type="evidence" value="ECO:0007669"/>
    <property type="project" value="InterPro"/>
</dbReference>
<accession>A0A1I0NDZ3</accession>
<dbReference type="InterPro" id="IPR050639">
    <property type="entry name" value="SSR_resolvase"/>
</dbReference>
<dbReference type="InterPro" id="IPR025827">
    <property type="entry name" value="Zn_ribbon_recom_dom"/>
</dbReference>
<evidence type="ECO:0000313" key="4">
    <source>
        <dbReference type="Proteomes" id="UP000199701"/>
    </source>
</evidence>
<dbReference type="PROSITE" id="PS51737">
    <property type="entry name" value="RECOMBINASE_DNA_BIND"/>
    <property type="match status" value="1"/>
</dbReference>
<dbReference type="PANTHER" id="PTHR30461">
    <property type="entry name" value="DNA-INVERTASE FROM LAMBDOID PROPHAGE"/>
    <property type="match status" value="1"/>
</dbReference>
<feature type="domain" description="Resolvase/invertase-type recombinase catalytic" evidence="1">
    <location>
        <begin position="12"/>
        <end position="170"/>
    </location>
</feature>
<dbReference type="GO" id="GO:0003677">
    <property type="term" value="F:DNA binding"/>
    <property type="evidence" value="ECO:0007669"/>
    <property type="project" value="InterPro"/>
</dbReference>
<dbReference type="Pfam" id="PF13408">
    <property type="entry name" value="Zn_ribbon_recom"/>
    <property type="match status" value="1"/>
</dbReference>
<dbReference type="SUPFAM" id="SSF53041">
    <property type="entry name" value="Resolvase-like"/>
    <property type="match status" value="1"/>
</dbReference>
<dbReference type="STRING" id="99656.SAMN05421659_10332"/>
<dbReference type="PROSITE" id="PS51736">
    <property type="entry name" value="RECOMBINASES_3"/>
    <property type="match status" value="1"/>
</dbReference>